<keyword evidence="2" id="KW-1185">Reference proteome</keyword>
<organism evidence="1 2">
    <name type="scientific">Aminipila luticellarii</name>
    <dbReference type="NCBI Taxonomy" id="2507160"/>
    <lineage>
        <taxon>Bacteria</taxon>
        <taxon>Bacillati</taxon>
        <taxon>Bacillota</taxon>
        <taxon>Clostridia</taxon>
        <taxon>Peptostreptococcales</taxon>
        <taxon>Anaerovoracaceae</taxon>
        <taxon>Aminipila</taxon>
    </lineage>
</organism>
<evidence type="ECO:0000313" key="1">
    <source>
        <dbReference type="EMBL" id="QAT43102.1"/>
    </source>
</evidence>
<dbReference type="AlphaFoldDB" id="A0A410PVX8"/>
<dbReference type="Proteomes" id="UP000287601">
    <property type="component" value="Chromosome"/>
</dbReference>
<protein>
    <submittedName>
        <fullName evidence="1">Uncharacterized protein</fullName>
    </submittedName>
</protein>
<accession>A0A410PVX8</accession>
<dbReference type="EMBL" id="CP035281">
    <property type="protein sequence ID" value="QAT43102.1"/>
    <property type="molecule type" value="Genomic_DNA"/>
</dbReference>
<dbReference type="KEGG" id="amij:EQM06_07550"/>
<name>A0A410PVX8_9FIRM</name>
<gene>
    <name evidence="1" type="ORF">EQM06_07550</name>
</gene>
<sequence length="324" mass="36963">MRKIGETYLERGEDVDFMHCSSDNNSLDGVVLKNKRIALIDATSPHVVDPINPGAVDQIIHLGDYWNERGIRENKLAVIETNERIKSLFQYAYNYFAAAGKLYDNMAAMYDTAIERAEIYKLTAAVVGNELAHKELCLNPGSVKKYFASAITPMGITNYIKSLINGYKKVYIISNPVGLCATSLLNIFSESVIYRGFDIELYYCPMKPESKIEHLLVPELGIAFISVNKYHDLEPWEIATDEEGKHNPEIVHIDMNDMLDRRKLEKLENLIESNCDSMDKLICDGIGYLKRAKQEHDYLESFYIPNMDFKKIDELRDEIIAKIG</sequence>
<evidence type="ECO:0000313" key="2">
    <source>
        <dbReference type="Proteomes" id="UP000287601"/>
    </source>
</evidence>
<reference evidence="1 2" key="1">
    <citation type="submission" date="2019-01" db="EMBL/GenBank/DDBJ databases">
        <title>Draft genomes of a novel of Aminipila strains.</title>
        <authorList>
            <person name="Ma S."/>
        </authorList>
    </citation>
    <scope>NUCLEOTIDE SEQUENCE [LARGE SCALE GENOMIC DNA]</scope>
    <source>
        <strain evidence="2">JN-39</strain>
    </source>
</reference>
<proteinExistence type="predicted"/>
<dbReference type="OrthoDB" id="9781752at2"/>